<feature type="domain" description="Ig-like" evidence="2">
    <location>
        <begin position="1287"/>
        <end position="1369"/>
    </location>
</feature>
<dbReference type="KEGG" id="elut:CKA38_14135"/>
<dbReference type="SUPFAM" id="SSF101898">
    <property type="entry name" value="NHL repeat"/>
    <property type="match status" value="1"/>
</dbReference>
<dbReference type="Gene3D" id="2.120.10.30">
    <property type="entry name" value="TolB, C-terminal domain"/>
    <property type="match status" value="3"/>
</dbReference>
<dbReference type="PANTHER" id="PTHR13833:SF71">
    <property type="entry name" value="NHL DOMAIN-CONTAINING PROTEIN"/>
    <property type="match status" value="1"/>
</dbReference>
<dbReference type="GO" id="GO:0016020">
    <property type="term" value="C:membrane"/>
    <property type="evidence" value="ECO:0007669"/>
    <property type="project" value="InterPro"/>
</dbReference>
<gene>
    <name evidence="3" type="ORF">CKA38_14135</name>
</gene>
<dbReference type="SUPFAM" id="SSF49313">
    <property type="entry name" value="Cadherin-like"/>
    <property type="match status" value="5"/>
</dbReference>
<proteinExistence type="predicted"/>
<sequence length="1420" mass="143145">MRFHGVGSGTIAHFILENGSGSFTIDGDHTDDIAFRITLNGAGGSYHEFVNNNPTNGSKLVIGSDVFFNRGGSGSAHAIFRGSGDIDMNGRYTIGSSNLYKRGAGILTLGGDIKDNTTGLNGMSSPSAFDGAVILEEGQLNINHAGALGDGTFRISDATTVDNTSGTAITVKYNQKTELHGDFTFFGTNDLNLGTGQVALASPQRTVTVAAGRLEFGGSINGSGVGLIQDGAGTLVLSGNAAAHTGLVVATNGAIMANGSILKSTGTAGSGATFGGSGTVGVVTIASGGTLQPGDLALVKSDPAAMDSGTFTGTIGAGYSTLTVDRSLATAQTLVQLEDGAVINFALGKGRTNTNVAVINSSGASLKTIGFDNTVIKITDLAEGAAATGEYTLFTADGTFEETFDGLTVDPLTNEITAGLSVDMPAVYAQPDFGYRLMRDDHGIIFKLYESPTISGFSSMVEVVQGWAYVGAPIVFGGEIDTIGVTGLPPGLSYDPATFVISGTPTVGAGTYAAVISAVNPAATVTGTITFEVKDSVPKPEFTMDPIAVGSSTEEFNYDITAENLPQEFYLISGNPAWMSLVQDPVTKVWRLTGTPDGTGTWEVTLRVVNPSGVTETTITVIIDDSTVAPVITSATSMVWVRGYPLDYQITAENAPAFYGVSGTLPAGLTLNALTGAIAGTPSASGTTTVTMQAINATGTGSSPLTFDIMDSMPDPVITSSSTVNGFLNEAFSYTITATNFVTSTTVTSVLPSWLSYDGLTATLSGTCTGDGTTWAISGSTYPVVVEASNIVGTVTGTINIVIKQYYPIPVITNSGSATCYAGRAYADQIMVASTAGIESYSATNLPSGLAVDPATGAISGAPASTGDYTIILAATTSGGTGTGTIGLRVIPVPPGPFIDSPTTAGGATGQPFTYQITAETPAASYGATGLPPGLALDPATGLISGTPSAAGYYMVEISATDSAGTFVQDVAIALEPAASTIVTYAGALETPGLVDANGTAARFDQPHTAAFGISGTIYVADFANNTVRTIATNGDVSSYVSAGQPSAVATDSQGNVYFASQQTGAIMKVLPLDQTVWPIATGLSNPGGLAIDSSDNVYFTEGGATANVIKKISAADGSITILAGSVGAGGFAEGVGSAAKFNGPSGLAYDHAANTLYVADTLNSLIRSVDLATGAVGTVAGSVGDIHYWDGGDGAARFDSPQGLSIDAAGFLYIADTGNNTIRVCDPKAGFVSTLIGVPQLAGAVDGGGDTALLSAPAGIVVDANGTGDIYVIDSGNSAIRTLVSPPCIVSPLVSSTVRAGRSLTLAGRAWGAPAPSYQWYKDGVAVSGSRGQAHTISIDSAQASDAGVYQVVAFNASGTVNSSMTLAVDTSNGSGGTVVIDGGGGGGGGGAPSVWFLFGLAALALGRWIFNFGRANKH</sequence>
<dbReference type="OrthoDB" id="5240929at2"/>
<keyword evidence="1" id="KW-0472">Membrane</keyword>
<keyword evidence="1" id="KW-1133">Transmembrane helix</keyword>
<protein>
    <recommendedName>
        <fullName evidence="2">Ig-like domain-containing protein</fullName>
    </recommendedName>
</protein>
<dbReference type="InterPro" id="IPR003599">
    <property type="entry name" value="Ig_sub"/>
</dbReference>
<dbReference type="Proteomes" id="UP000244896">
    <property type="component" value="Chromosome"/>
</dbReference>
<evidence type="ECO:0000259" key="2">
    <source>
        <dbReference type="PROSITE" id="PS50835"/>
    </source>
</evidence>
<dbReference type="GO" id="GO:0005509">
    <property type="term" value="F:calcium ion binding"/>
    <property type="evidence" value="ECO:0007669"/>
    <property type="project" value="InterPro"/>
</dbReference>
<evidence type="ECO:0000256" key="1">
    <source>
        <dbReference type="SAM" id="Phobius"/>
    </source>
</evidence>
<dbReference type="InterPro" id="IPR007110">
    <property type="entry name" value="Ig-like_dom"/>
</dbReference>
<dbReference type="PANTHER" id="PTHR13833">
    <property type="match status" value="1"/>
</dbReference>
<reference evidence="3 4" key="1">
    <citation type="journal article" date="2018" name="Syst. Appl. Microbiol.">
        <title>Ereboglobus luteus gen. nov. sp. nov. from cockroach guts, and new insights into the oxygen relationship of the genera Opitutus and Didymococcus (Verrucomicrobia: Opitutaceae).</title>
        <authorList>
            <person name="Tegtmeier D."/>
            <person name="Belitz A."/>
            <person name="Radek R."/>
            <person name="Heimerl T."/>
            <person name="Brune A."/>
        </authorList>
    </citation>
    <scope>NUCLEOTIDE SEQUENCE [LARGE SCALE GENOMIC DNA]</scope>
    <source>
        <strain evidence="3 4">Ho45</strain>
    </source>
</reference>
<organism evidence="3 4">
    <name type="scientific">Ereboglobus luteus</name>
    <dbReference type="NCBI Taxonomy" id="1796921"/>
    <lineage>
        <taxon>Bacteria</taxon>
        <taxon>Pseudomonadati</taxon>
        <taxon>Verrucomicrobiota</taxon>
        <taxon>Opitutia</taxon>
        <taxon>Opitutales</taxon>
        <taxon>Opitutaceae</taxon>
        <taxon>Ereboglobus</taxon>
    </lineage>
</organism>
<dbReference type="EMBL" id="CP023004">
    <property type="protein sequence ID" value="AWI10237.1"/>
    <property type="molecule type" value="Genomic_DNA"/>
</dbReference>
<dbReference type="InterPro" id="IPR013098">
    <property type="entry name" value="Ig_I-set"/>
</dbReference>
<dbReference type="InterPro" id="IPR015919">
    <property type="entry name" value="Cadherin-like_sf"/>
</dbReference>
<dbReference type="InterPro" id="IPR013658">
    <property type="entry name" value="SGL"/>
</dbReference>
<feature type="transmembrane region" description="Helical" evidence="1">
    <location>
        <begin position="1395"/>
        <end position="1412"/>
    </location>
</feature>
<dbReference type="PROSITE" id="PS50835">
    <property type="entry name" value="IG_LIKE"/>
    <property type="match status" value="1"/>
</dbReference>
<accession>A0A2U8E5V1</accession>
<evidence type="ECO:0000313" key="3">
    <source>
        <dbReference type="EMBL" id="AWI10237.1"/>
    </source>
</evidence>
<dbReference type="Pfam" id="PF05345">
    <property type="entry name" value="He_PIG"/>
    <property type="match status" value="4"/>
</dbReference>
<dbReference type="Pfam" id="PF08450">
    <property type="entry name" value="SGL"/>
    <property type="match status" value="1"/>
</dbReference>
<keyword evidence="1" id="KW-0812">Transmembrane</keyword>
<name>A0A2U8E5V1_9BACT</name>
<dbReference type="SMART" id="SM00409">
    <property type="entry name" value="IG"/>
    <property type="match status" value="1"/>
</dbReference>
<dbReference type="InterPro" id="IPR011042">
    <property type="entry name" value="6-blade_b-propeller_TolB-like"/>
</dbReference>
<evidence type="ECO:0000313" key="4">
    <source>
        <dbReference type="Proteomes" id="UP000244896"/>
    </source>
</evidence>
<dbReference type="Gene3D" id="2.60.40.10">
    <property type="entry name" value="Immunoglobulins"/>
    <property type="match status" value="7"/>
</dbReference>
<keyword evidence="4" id="KW-1185">Reference proteome</keyword>
<dbReference type="InterPro" id="IPR013783">
    <property type="entry name" value="Ig-like_fold"/>
</dbReference>
<dbReference type="SUPFAM" id="SSF48726">
    <property type="entry name" value="Immunoglobulin"/>
    <property type="match status" value="1"/>
</dbReference>
<dbReference type="Pfam" id="PF07679">
    <property type="entry name" value="I-set"/>
    <property type="match status" value="1"/>
</dbReference>
<dbReference type="InterPro" id="IPR036179">
    <property type="entry name" value="Ig-like_dom_sf"/>
</dbReference>